<reference evidence="2 3" key="1">
    <citation type="journal article" date="2016" name="Nat. Commun.">
        <title>Thousands of microbial genomes shed light on interconnected biogeochemical processes in an aquifer system.</title>
        <authorList>
            <person name="Anantharaman K."/>
            <person name="Brown C.T."/>
            <person name="Hug L.A."/>
            <person name="Sharon I."/>
            <person name="Castelle C.J."/>
            <person name="Probst A.J."/>
            <person name="Thomas B.C."/>
            <person name="Singh A."/>
            <person name="Wilkins M.J."/>
            <person name="Karaoz U."/>
            <person name="Brodie E.L."/>
            <person name="Williams K.H."/>
            <person name="Hubbard S.S."/>
            <person name="Banfield J.F."/>
        </authorList>
    </citation>
    <scope>NUCLEOTIDE SEQUENCE [LARGE SCALE GENOMIC DNA]</scope>
</reference>
<dbReference type="Proteomes" id="UP000177458">
    <property type="component" value="Unassembled WGS sequence"/>
</dbReference>
<gene>
    <name evidence="2" type="ORF">A3A69_02520</name>
</gene>
<keyword evidence="1" id="KW-0472">Membrane</keyword>
<evidence type="ECO:0000313" key="2">
    <source>
        <dbReference type="EMBL" id="OGC49193.1"/>
    </source>
</evidence>
<proteinExistence type="predicted"/>
<keyword evidence="1" id="KW-1133">Transmembrane helix</keyword>
<evidence type="ECO:0000313" key="3">
    <source>
        <dbReference type="Proteomes" id="UP000177458"/>
    </source>
</evidence>
<sequence>MLVLVFLRKKVDFENLKKKKIYWLPLILIALGGFINLFQRFFYGCIYDNLSFFGLFKYNIWDLIVVSGLSVVFVKNEWYFRTK</sequence>
<keyword evidence="1" id="KW-0812">Transmembrane</keyword>
<dbReference type="EMBL" id="MEVF01000027">
    <property type="protein sequence ID" value="OGC49193.1"/>
    <property type="molecule type" value="Genomic_DNA"/>
</dbReference>
<name>A0A1F4UY98_UNCKA</name>
<organism evidence="2 3">
    <name type="scientific">candidate division WWE3 bacterium RIFCSPLOWO2_01_FULL_37_15</name>
    <dbReference type="NCBI Taxonomy" id="1802622"/>
    <lineage>
        <taxon>Bacteria</taxon>
        <taxon>Katanobacteria</taxon>
    </lineage>
</organism>
<feature type="transmembrane region" description="Helical" evidence="1">
    <location>
        <begin position="55"/>
        <end position="74"/>
    </location>
</feature>
<evidence type="ECO:0000256" key="1">
    <source>
        <dbReference type="SAM" id="Phobius"/>
    </source>
</evidence>
<feature type="transmembrane region" description="Helical" evidence="1">
    <location>
        <begin position="21"/>
        <end position="43"/>
    </location>
</feature>
<dbReference type="AlphaFoldDB" id="A0A1F4UY98"/>
<comment type="caution">
    <text evidence="2">The sequence shown here is derived from an EMBL/GenBank/DDBJ whole genome shotgun (WGS) entry which is preliminary data.</text>
</comment>
<accession>A0A1F4UY98</accession>
<protein>
    <submittedName>
        <fullName evidence="2">Uncharacterized protein</fullName>
    </submittedName>
</protein>